<dbReference type="GO" id="GO:0016036">
    <property type="term" value="P:cellular response to phosphate starvation"/>
    <property type="evidence" value="ECO:0007669"/>
    <property type="project" value="TreeGrafter"/>
</dbReference>
<keyword evidence="7" id="KW-0902">Two-component regulatory system</keyword>
<evidence type="ECO:0000256" key="3">
    <source>
        <dbReference type="ARBA" id="ARBA00012438"/>
    </source>
</evidence>
<evidence type="ECO:0000313" key="10">
    <source>
        <dbReference type="Proteomes" id="UP000623172"/>
    </source>
</evidence>
<dbReference type="SMART" id="SM00387">
    <property type="entry name" value="HATPase_c"/>
    <property type="match status" value="1"/>
</dbReference>
<dbReference type="InterPro" id="IPR003661">
    <property type="entry name" value="HisK_dim/P_dom"/>
</dbReference>
<comment type="subcellular location">
    <subcellularLocation>
        <location evidence="2">Membrane</location>
    </subcellularLocation>
</comment>
<dbReference type="PANTHER" id="PTHR45453">
    <property type="entry name" value="PHOSPHATE REGULON SENSOR PROTEIN PHOR"/>
    <property type="match status" value="1"/>
</dbReference>
<dbReference type="RefSeq" id="WP_249314254.1">
    <property type="nucleotide sequence ID" value="NZ_JACRSR010000001.1"/>
</dbReference>
<evidence type="ECO:0000256" key="7">
    <source>
        <dbReference type="ARBA" id="ARBA00023012"/>
    </source>
</evidence>
<dbReference type="Gene3D" id="3.30.565.10">
    <property type="entry name" value="Histidine kinase-like ATPase, C-terminal domain"/>
    <property type="match status" value="1"/>
</dbReference>
<dbReference type="InterPro" id="IPR003594">
    <property type="entry name" value="HATPase_dom"/>
</dbReference>
<evidence type="ECO:0000313" key="9">
    <source>
        <dbReference type="EMBL" id="MBC8530358.1"/>
    </source>
</evidence>
<protein>
    <recommendedName>
        <fullName evidence="3">histidine kinase</fullName>
        <ecNumber evidence="3">2.7.13.3</ecNumber>
    </recommendedName>
</protein>
<dbReference type="AlphaFoldDB" id="A0A926HNN9"/>
<keyword evidence="6 9" id="KW-0418">Kinase</keyword>
<dbReference type="Pfam" id="PF02518">
    <property type="entry name" value="HATPase_c"/>
    <property type="match status" value="1"/>
</dbReference>
<dbReference type="InterPro" id="IPR005467">
    <property type="entry name" value="His_kinase_dom"/>
</dbReference>
<dbReference type="PANTHER" id="PTHR45453:SF1">
    <property type="entry name" value="PHOSPHATE REGULON SENSOR PROTEIN PHOR"/>
    <property type="match status" value="1"/>
</dbReference>
<feature type="domain" description="Histidine kinase" evidence="8">
    <location>
        <begin position="88"/>
        <end position="287"/>
    </location>
</feature>
<dbReference type="GO" id="GO:0004721">
    <property type="term" value="F:phosphoprotein phosphatase activity"/>
    <property type="evidence" value="ECO:0007669"/>
    <property type="project" value="TreeGrafter"/>
</dbReference>
<dbReference type="CDD" id="cd00082">
    <property type="entry name" value="HisKA"/>
    <property type="match status" value="1"/>
</dbReference>
<reference evidence="9" key="1">
    <citation type="submission" date="2020-08" db="EMBL/GenBank/DDBJ databases">
        <title>Genome public.</title>
        <authorList>
            <person name="Liu C."/>
            <person name="Sun Q."/>
        </authorList>
    </citation>
    <scope>NUCLEOTIDE SEQUENCE</scope>
    <source>
        <strain evidence="9">NSJ-53</strain>
    </source>
</reference>
<dbReference type="Gene3D" id="1.10.287.130">
    <property type="match status" value="1"/>
</dbReference>
<gene>
    <name evidence="9" type="ORF">H8696_00665</name>
</gene>
<accession>A0A926HNN9</accession>
<dbReference type="InterPro" id="IPR036097">
    <property type="entry name" value="HisK_dim/P_sf"/>
</dbReference>
<dbReference type="SUPFAM" id="SSF47384">
    <property type="entry name" value="Homodimeric domain of signal transducing histidine kinase"/>
    <property type="match status" value="1"/>
</dbReference>
<keyword evidence="4" id="KW-0597">Phosphoprotein</keyword>
<evidence type="ECO:0000256" key="2">
    <source>
        <dbReference type="ARBA" id="ARBA00004370"/>
    </source>
</evidence>
<dbReference type="EC" id="2.7.13.3" evidence="3"/>
<evidence type="ECO:0000256" key="1">
    <source>
        <dbReference type="ARBA" id="ARBA00000085"/>
    </source>
</evidence>
<comment type="catalytic activity">
    <reaction evidence="1">
        <text>ATP + protein L-histidine = ADP + protein N-phospho-L-histidine.</text>
        <dbReference type="EC" id="2.7.13.3"/>
    </reaction>
</comment>
<dbReference type="SMART" id="SM00388">
    <property type="entry name" value="HisKA"/>
    <property type="match status" value="1"/>
</dbReference>
<sequence length="301" mass="34403">MAAAIVILALTGVVLAALLALDRISIRRAAGEMKRINEGDTNQRVHLTYKNRALDGLFEEVNHTLDLRRRERIDYEGRQRTFRRQITNISHDLRTPLTSILGYTDLLGDPELSEEERREYLGVVERRARALQTLVESFYDMSRLEGGEYPLHMELVDLHEILSQVLAAYYGDLSGRFEVAVDLEEGLPCVWADRTIASRMFANLVQNALRHGVNHLWIRQRLQKGEIVTAFGNEAPEMTKVELTRVFERFYTGDGPRTGQRSGLGLTIVKEFAGAMGHRTEAWLAEGVFWVEIHWRTLKQA</sequence>
<dbReference type="PROSITE" id="PS50109">
    <property type="entry name" value="HIS_KIN"/>
    <property type="match status" value="1"/>
</dbReference>
<evidence type="ECO:0000259" key="8">
    <source>
        <dbReference type="PROSITE" id="PS50109"/>
    </source>
</evidence>
<dbReference type="Proteomes" id="UP000623172">
    <property type="component" value="Unassembled WGS sequence"/>
</dbReference>
<keyword evidence="5" id="KW-0808">Transferase</keyword>
<dbReference type="GO" id="GO:0005886">
    <property type="term" value="C:plasma membrane"/>
    <property type="evidence" value="ECO:0007669"/>
    <property type="project" value="TreeGrafter"/>
</dbReference>
<dbReference type="CDD" id="cd00075">
    <property type="entry name" value="HATPase"/>
    <property type="match status" value="1"/>
</dbReference>
<dbReference type="Pfam" id="PF00512">
    <property type="entry name" value="HisKA"/>
    <property type="match status" value="1"/>
</dbReference>
<comment type="caution">
    <text evidence="9">The sequence shown here is derived from an EMBL/GenBank/DDBJ whole genome shotgun (WGS) entry which is preliminary data.</text>
</comment>
<keyword evidence="10" id="KW-1185">Reference proteome</keyword>
<dbReference type="EMBL" id="JACRSR010000001">
    <property type="protein sequence ID" value="MBC8530358.1"/>
    <property type="molecule type" value="Genomic_DNA"/>
</dbReference>
<proteinExistence type="predicted"/>
<dbReference type="SUPFAM" id="SSF55874">
    <property type="entry name" value="ATPase domain of HSP90 chaperone/DNA topoisomerase II/histidine kinase"/>
    <property type="match status" value="1"/>
</dbReference>
<dbReference type="GO" id="GO:0000155">
    <property type="term" value="F:phosphorelay sensor kinase activity"/>
    <property type="evidence" value="ECO:0007669"/>
    <property type="project" value="InterPro"/>
</dbReference>
<name>A0A926HNN9_9FIRM</name>
<evidence type="ECO:0000256" key="4">
    <source>
        <dbReference type="ARBA" id="ARBA00022553"/>
    </source>
</evidence>
<evidence type="ECO:0000256" key="5">
    <source>
        <dbReference type="ARBA" id="ARBA00022679"/>
    </source>
</evidence>
<organism evidence="9 10">
    <name type="scientific">Gehongia tenuis</name>
    <dbReference type="NCBI Taxonomy" id="2763655"/>
    <lineage>
        <taxon>Bacteria</taxon>
        <taxon>Bacillati</taxon>
        <taxon>Bacillota</taxon>
        <taxon>Clostridia</taxon>
        <taxon>Christensenellales</taxon>
        <taxon>Christensenellaceae</taxon>
        <taxon>Gehongia</taxon>
    </lineage>
</organism>
<dbReference type="InterPro" id="IPR036890">
    <property type="entry name" value="HATPase_C_sf"/>
</dbReference>
<evidence type="ECO:0000256" key="6">
    <source>
        <dbReference type="ARBA" id="ARBA00022777"/>
    </source>
</evidence>
<dbReference type="InterPro" id="IPR050351">
    <property type="entry name" value="BphY/WalK/GraS-like"/>
</dbReference>